<dbReference type="Proteomes" id="UP000799440">
    <property type="component" value="Unassembled WGS sequence"/>
</dbReference>
<gene>
    <name evidence="18" type="ORF">M011DRAFT_527590</name>
</gene>
<evidence type="ECO:0000256" key="8">
    <source>
        <dbReference type="ARBA" id="ARBA00022692"/>
    </source>
</evidence>
<evidence type="ECO:0000256" key="1">
    <source>
        <dbReference type="ARBA" id="ARBA00004477"/>
    </source>
</evidence>
<feature type="compositionally biased region" description="Acidic residues" evidence="15">
    <location>
        <begin position="544"/>
        <end position="554"/>
    </location>
</feature>
<feature type="transmembrane region" description="Helical" evidence="16">
    <location>
        <begin position="183"/>
        <end position="209"/>
    </location>
</feature>
<keyword evidence="9" id="KW-0256">Endoplasmic reticulum</keyword>
<dbReference type="GO" id="GO:0106073">
    <property type="term" value="F:dolichyl pyrophosphate Glc2Man9GlcNAc2 alpha-1,2-glucosyltransferase activity"/>
    <property type="evidence" value="ECO:0007669"/>
    <property type="project" value="UniProtKB-EC"/>
</dbReference>
<comment type="pathway">
    <text evidence="2">Protein modification; protein glycosylation.</text>
</comment>
<dbReference type="EMBL" id="MU006581">
    <property type="protein sequence ID" value="KAF2745763.1"/>
    <property type="molecule type" value="Genomic_DNA"/>
</dbReference>
<evidence type="ECO:0000256" key="14">
    <source>
        <dbReference type="ARBA" id="ARBA00048064"/>
    </source>
</evidence>
<feature type="transmembrane region" description="Helical" evidence="16">
    <location>
        <begin position="279"/>
        <end position="299"/>
    </location>
</feature>
<dbReference type="PANTHER" id="PTHR12989">
    <property type="entry name" value="ALPHA-1,2-GLUCOSYLTRANSFERASE ALG10"/>
    <property type="match status" value="1"/>
</dbReference>
<dbReference type="InterPro" id="IPR016900">
    <property type="entry name" value="Alg10"/>
</dbReference>
<evidence type="ECO:0000256" key="13">
    <source>
        <dbReference type="ARBA" id="ARBA00044727"/>
    </source>
</evidence>
<evidence type="ECO:0000313" key="18">
    <source>
        <dbReference type="EMBL" id="KAF2745763.1"/>
    </source>
</evidence>
<keyword evidence="8 16" id="KW-0812">Transmembrane</keyword>
<proteinExistence type="inferred from homology"/>
<dbReference type="PANTHER" id="PTHR12989:SF10">
    <property type="entry name" value="DOL-P-GLC:GLC(2)MAN(9)GLCNAC(2)-PP-DOL ALPHA-1,2-GLUCOSYLTRANSFERASE-RELATED"/>
    <property type="match status" value="1"/>
</dbReference>
<dbReference type="AlphaFoldDB" id="A0A6A6V6T6"/>
<feature type="signal peptide" evidence="17">
    <location>
        <begin position="1"/>
        <end position="22"/>
    </location>
</feature>
<feature type="transmembrane region" description="Helical" evidence="16">
    <location>
        <begin position="84"/>
        <end position="103"/>
    </location>
</feature>
<dbReference type="Pfam" id="PF04922">
    <property type="entry name" value="DIE2_ALG10"/>
    <property type="match status" value="1"/>
</dbReference>
<evidence type="ECO:0000256" key="12">
    <source>
        <dbReference type="ARBA" id="ARBA00032069"/>
    </source>
</evidence>
<keyword evidence="11 16" id="KW-0472">Membrane</keyword>
<comment type="catalytic activity">
    <reaction evidence="14">
        <text>an alpha-D-Glc-(1-&gt;3)-alpha-D-Glc-(1-&gt;3)-alpha-D-Man-(1-&gt;2)-alpha-D-Man-(1-&gt;2)-alpha-D-Man-(1-&gt;3)-[alpha-D-Man-(1-&gt;2)-alpha-D-Man-(1-&gt;3)-[alpha-D-Man-(1-&gt;2)-alpha-D-Man-(1-&gt;6)]-alpha-D-Man-(1-&gt;6)]-beta-D-Man-(1-&gt;4)-beta-D-GlcNAc-(1-&gt;4)-alpha-D-GlcNAc-diphospho-di-trans,poly-cis-dolichol + a di-trans,poly-cis-dolichyl beta-D-glucosyl phosphate = a alpha-D-Glc-(1-&gt;2)-alpha-D-Glc-(1-&gt;3)-alpha-D-Glc-(1-&gt;3)-alpha-D-Man-(1-&gt;2)-alpha-D-Man-(1-&gt;2)-alpha-D-Man-(1-&gt;3)-[alpha-D-Man-(1-&gt;2)-alpha-D-Man-(1-&gt;3)-[alpha-D-Man-(1-&gt;2)-alpha-D-Man-(1-&gt;6)]-alpha-D-Man-(1-&gt;6)]-beta-D-Man-(1-&gt;4)-beta-D-GlcNAc-(1-&gt;4)-alpha-D-GlcNAc-diphospho-di-trans,poly-cis-dolichol + a di-trans,poly-cis-dolichyl phosphate + H(+)</text>
        <dbReference type="Rhea" id="RHEA:29543"/>
        <dbReference type="Rhea" id="RHEA-COMP:19498"/>
        <dbReference type="Rhea" id="RHEA-COMP:19502"/>
        <dbReference type="Rhea" id="RHEA-COMP:19512"/>
        <dbReference type="Rhea" id="RHEA-COMP:19522"/>
        <dbReference type="ChEBI" id="CHEBI:15378"/>
        <dbReference type="ChEBI" id="CHEBI:57525"/>
        <dbReference type="ChEBI" id="CHEBI:57683"/>
        <dbReference type="ChEBI" id="CHEBI:132522"/>
        <dbReference type="ChEBI" id="CHEBI:132523"/>
        <dbReference type="EC" id="2.4.1.256"/>
    </reaction>
    <physiologicalReaction direction="left-to-right" evidence="14">
        <dbReference type="Rhea" id="RHEA:29544"/>
    </physiologicalReaction>
</comment>
<feature type="region of interest" description="Disordered" evidence="15">
    <location>
        <begin position="521"/>
        <end position="581"/>
    </location>
</feature>
<evidence type="ECO:0000256" key="2">
    <source>
        <dbReference type="ARBA" id="ARBA00004922"/>
    </source>
</evidence>
<reference evidence="18" key="1">
    <citation type="journal article" date="2020" name="Stud. Mycol.">
        <title>101 Dothideomycetes genomes: a test case for predicting lifestyles and emergence of pathogens.</title>
        <authorList>
            <person name="Haridas S."/>
            <person name="Albert R."/>
            <person name="Binder M."/>
            <person name="Bloem J."/>
            <person name="Labutti K."/>
            <person name="Salamov A."/>
            <person name="Andreopoulos B."/>
            <person name="Baker S."/>
            <person name="Barry K."/>
            <person name="Bills G."/>
            <person name="Bluhm B."/>
            <person name="Cannon C."/>
            <person name="Castanera R."/>
            <person name="Culley D."/>
            <person name="Daum C."/>
            <person name="Ezra D."/>
            <person name="Gonzalez J."/>
            <person name="Henrissat B."/>
            <person name="Kuo A."/>
            <person name="Liang C."/>
            <person name="Lipzen A."/>
            <person name="Lutzoni F."/>
            <person name="Magnuson J."/>
            <person name="Mondo S."/>
            <person name="Nolan M."/>
            <person name="Ohm R."/>
            <person name="Pangilinan J."/>
            <person name="Park H.-J."/>
            <person name="Ramirez L."/>
            <person name="Alfaro M."/>
            <person name="Sun H."/>
            <person name="Tritt A."/>
            <person name="Yoshinaga Y."/>
            <person name="Zwiers L.-H."/>
            <person name="Turgeon B."/>
            <person name="Goodwin S."/>
            <person name="Spatafora J."/>
            <person name="Crous P."/>
            <person name="Grigoriev I."/>
        </authorList>
    </citation>
    <scope>NUCLEOTIDE SEQUENCE</scope>
    <source>
        <strain evidence="18">CBS 119925</strain>
    </source>
</reference>
<evidence type="ECO:0000256" key="7">
    <source>
        <dbReference type="ARBA" id="ARBA00022679"/>
    </source>
</evidence>
<evidence type="ECO:0000256" key="3">
    <source>
        <dbReference type="ARBA" id="ARBA00010600"/>
    </source>
</evidence>
<evidence type="ECO:0000256" key="5">
    <source>
        <dbReference type="ARBA" id="ARBA00018512"/>
    </source>
</evidence>
<keyword evidence="19" id="KW-1185">Reference proteome</keyword>
<evidence type="ECO:0000256" key="4">
    <source>
        <dbReference type="ARBA" id="ARBA00011967"/>
    </source>
</evidence>
<keyword evidence="17" id="KW-0732">Signal</keyword>
<sequence length="623" mass="71066">MPPLLKAWAVPICLLAITNISATWYRYVTENVPEPYLDEVFHVPQAQRFCEGNYNWDPKITTPPGLYFASLLLQPIGGCDISTLRALNVGALCFICLVSYEILRKIRARGPQQPPTPDPYGQRIDPTVALDAHKALNIALFPPLFFFSALYYTDVPSTLYVLLNYSALLKREEWVRSSIDDLRIVILSIAALLIRQTNIFWVAIFPACLEVARNAPTRSANTENRPDVVTNAWNYGVVYDPEVEDATFADYFLHPISIAVTFLRCRGLRLRAIRATRPYVILLTLFTAFVIWNGGVVLGDKSNHIATLHTPQMLYIWPYITFFSLPLLLPILLSPFLNLLPTSRLKSRLQRILTGNHAPPTPPTLLPTLLFLTLSTLAVHYNTLIHPFTLADNRHYIFYIFRLLFRHPLLPYLAVPIYFLCAWACLSALTYPSPNAKRNGYEENRISFTVFWFLASAMTLITAPLVEPRYFIIPWVVWRLHVSDFVPSREGRQRGKLEKMAKMAKEWAKLQKERAWVEENERGGVADSGVAQRESAASCRASGEESDEDEDSGSELDGVRHTGETYVDSSDEEEDEGENVSHDPRLWWETAWYLLINAVTGWVFLNKGFEWASEPGKVQRFMW</sequence>
<comment type="function">
    <text evidence="13">Dol-P-Glc:Glc(2)Man(9)GlcNAc(2)-PP-Dol alpha-1,2-glucosyltransferase that operates in the biosynthetic pathway of dolichol-linked oligosaccharides, the glycan precursors employed in protein asparagine (N)-glycosylation. The assembly of dolichol-linked oligosaccharides begins on the cytosolic side of the endoplasmic reticulum membrane and finishes in its lumen. The sequential addition of sugars to dolichol pyrophosphate produces dolichol-linked oligosaccharides containing fourteen sugars, including two GlcNAcs, nine mannoses and three glucoses. Once assembled, the oligosaccharide is transferred from the lipid to nascent proteins by oligosaccharyltransferases. In the lumen of the endoplasmic reticulum, adds the third and last glucose residue from dolichyl phosphate glucose (Dol-P-Glc) onto the lipid-linked oligosaccharide intermediate Glc(2)Man(9)GlcNAc(2)-PP-Dol to produce Glc(3)Man(9)GlcNAc(2)-PP-Dol.</text>
</comment>
<evidence type="ECO:0000256" key="6">
    <source>
        <dbReference type="ARBA" id="ARBA00022676"/>
    </source>
</evidence>
<evidence type="ECO:0000313" key="19">
    <source>
        <dbReference type="Proteomes" id="UP000799440"/>
    </source>
</evidence>
<evidence type="ECO:0000256" key="15">
    <source>
        <dbReference type="SAM" id="MobiDB-lite"/>
    </source>
</evidence>
<evidence type="ECO:0000256" key="10">
    <source>
        <dbReference type="ARBA" id="ARBA00022989"/>
    </source>
</evidence>
<evidence type="ECO:0000256" key="16">
    <source>
        <dbReference type="SAM" id="Phobius"/>
    </source>
</evidence>
<dbReference type="OrthoDB" id="4769at2759"/>
<dbReference type="UniPathway" id="UPA00378"/>
<dbReference type="GO" id="GO:0006488">
    <property type="term" value="P:dolichol-linked oligosaccharide biosynthetic process"/>
    <property type="evidence" value="ECO:0007669"/>
    <property type="project" value="InterPro"/>
</dbReference>
<evidence type="ECO:0000256" key="9">
    <source>
        <dbReference type="ARBA" id="ARBA00022824"/>
    </source>
</evidence>
<comment type="similarity">
    <text evidence="3">Belongs to the ALG10 glucosyltransferase family.</text>
</comment>
<evidence type="ECO:0000256" key="17">
    <source>
        <dbReference type="SAM" id="SignalP"/>
    </source>
</evidence>
<keyword evidence="7" id="KW-0808">Transferase</keyword>
<name>A0A6A6V6T6_9PLEO</name>
<accession>A0A6A6V6T6</accession>
<feature type="transmembrane region" description="Helical" evidence="16">
    <location>
        <begin position="319"/>
        <end position="340"/>
    </location>
</feature>
<feature type="transmembrane region" description="Helical" evidence="16">
    <location>
        <begin position="144"/>
        <end position="163"/>
    </location>
</feature>
<feature type="transmembrane region" description="Helical" evidence="16">
    <location>
        <begin position="409"/>
        <end position="431"/>
    </location>
</feature>
<dbReference type="EC" id="2.4.1.256" evidence="4"/>
<comment type="subcellular location">
    <subcellularLocation>
        <location evidence="1">Endoplasmic reticulum membrane</location>
        <topology evidence="1">Multi-pass membrane protein</topology>
    </subcellularLocation>
</comment>
<dbReference type="GO" id="GO:0005789">
    <property type="term" value="C:endoplasmic reticulum membrane"/>
    <property type="evidence" value="ECO:0007669"/>
    <property type="project" value="UniProtKB-SubCell"/>
</dbReference>
<protein>
    <recommendedName>
        <fullName evidence="5">Dol-P-Glc:Glc(2)Man(9)GlcNAc(2)-PP-Dol alpha-1,2-glucosyltransferase</fullName>
        <ecNumber evidence="4">2.4.1.256</ecNumber>
    </recommendedName>
    <alternativeName>
        <fullName evidence="12">Asparagine-linked glycosylation protein 10</fullName>
    </alternativeName>
</protein>
<keyword evidence="6" id="KW-0328">Glycosyltransferase</keyword>
<feature type="transmembrane region" description="Helical" evidence="16">
    <location>
        <begin position="446"/>
        <end position="466"/>
    </location>
</feature>
<organism evidence="18 19">
    <name type="scientific">Sporormia fimetaria CBS 119925</name>
    <dbReference type="NCBI Taxonomy" id="1340428"/>
    <lineage>
        <taxon>Eukaryota</taxon>
        <taxon>Fungi</taxon>
        <taxon>Dikarya</taxon>
        <taxon>Ascomycota</taxon>
        <taxon>Pezizomycotina</taxon>
        <taxon>Dothideomycetes</taxon>
        <taxon>Pleosporomycetidae</taxon>
        <taxon>Pleosporales</taxon>
        <taxon>Sporormiaceae</taxon>
        <taxon>Sporormia</taxon>
    </lineage>
</organism>
<keyword evidence="10 16" id="KW-1133">Transmembrane helix</keyword>
<feature type="chain" id="PRO_5025600952" description="Dol-P-Glc:Glc(2)Man(9)GlcNAc(2)-PP-Dol alpha-1,2-glucosyltransferase" evidence="17">
    <location>
        <begin position="23"/>
        <end position="623"/>
    </location>
</feature>
<feature type="compositionally biased region" description="Acidic residues" evidence="15">
    <location>
        <begin position="569"/>
        <end position="578"/>
    </location>
</feature>
<evidence type="ECO:0000256" key="11">
    <source>
        <dbReference type="ARBA" id="ARBA00023136"/>
    </source>
</evidence>